<gene>
    <name evidence="1" type="ORF">XPG1_1274</name>
</gene>
<dbReference type="HOGENOM" id="CLU_2195920_0_0_6"/>
<protein>
    <submittedName>
        <fullName evidence="1">Similar to phage tail fiber assembly protein</fullName>
    </submittedName>
</protein>
<dbReference type="STRING" id="1354304.XPG1_1274"/>
<dbReference type="AlphaFoldDB" id="A0A068R1K3"/>
<dbReference type="EMBL" id="FO704551">
    <property type="protein sequence ID" value="CDG20929.1"/>
    <property type="molecule type" value="Genomic_DNA"/>
</dbReference>
<evidence type="ECO:0000313" key="2">
    <source>
        <dbReference type="Proteomes" id="UP000032735"/>
    </source>
</evidence>
<evidence type="ECO:0000313" key="1">
    <source>
        <dbReference type="EMBL" id="CDG20929.1"/>
    </source>
</evidence>
<reference evidence="1 2" key="1">
    <citation type="submission" date="2013-07" db="EMBL/GenBank/DDBJ databases">
        <authorList>
            <person name="Genoscope - CEA"/>
        </authorList>
    </citation>
    <scope>NUCLEOTIDE SEQUENCE [LARGE SCALE GENOMIC DNA]</scope>
    <source>
        <strain evidence="1 2">G6</strain>
    </source>
</reference>
<keyword evidence="2" id="KW-1185">Reference proteome</keyword>
<dbReference type="RefSeq" id="WP_052708261.1">
    <property type="nucleotide sequence ID" value="NZ_FO704551.1"/>
</dbReference>
<dbReference type="OrthoDB" id="8596093at2"/>
<name>A0A068R1K3_9GAMM</name>
<organism evidence="1 2">
    <name type="scientific">Xenorhabdus poinarii G6</name>
    <dbReference type="NCBI Taxonomy" id="1354304"/>
    <lineage>
        <taxon>Bacteria</taxon>
        <taxon>Pseudomonadati</taxon>
        <taxon>Pseudomonadota</taxon>
        <taxon>Gammaproteobacteria</taxon>
        <taxon>Enterobacterales</taxon>
        <taxon>Morganellaceae</taxon>
        <taxon>Xenorhabdus</taxon>
    </lineage>
</organism>
<dbReference type="KEGG" id="xpo:XPG1_1274"/>
<sequence>MVTKLGKFTLYTPVNPIPNGAYLKDGNGLDWYESQNLFSMDTMKIVYYEDGKIDSYSKDVSALWPINAYISEINHEDIPEDFFVSDGWIFENGKISKYDTIRKNNEMG</sequence>
<dbReference type="Proteomes" id="UP000032735">
    <property type="component" value="Chromosome"/>
</dbReference>
<proteinExistence type="predicted"/>
<accession>A0A068R1K3</accession>